<feature type="region of interest" description="Disordered" evidence="1">
    <location>
        <begin position="70"/>
        <end position="159"/>
    </location>
</feature>
<evidence type="ECO:0000313" key="3">
    <source>
        <dbReference type="Proteomes" id="UP000007350"/>
    </source>
</evidence>
<dbReference type="AlphaFoldDB" id="K2MPS4"/>
<feature type="compositionally biased region" description="Low complexity" evidence="1">
    <location>
        <begin position="128"/>
        <end position="140"/>
    </location>
</feature>
<feature type="compositionally biased region" description="Polar residues" evidence="1">
    <location>
        <begin position="141"/>
        <end position="155"/>
    </location>
</feature>
<feature type="compositionally biased region" description="Polar residues" evidence="1">
    <location>
        <begin position="70"/>
        <end position="100"/>
    </location>
</feature>
<dbReference type="OrthoDB" id="10537715at2759"/>
<reference evidence="2 3" key="1">
    <citation type="journal article" date="2012" name="BMC Genomics">
        <title>Comparative genomic analysis of human infective Trypanosoma cruzi lineages with the bat-restricted subspecies T. cruzi marinkellei.</title>
        <authorList>
            <person name="Franzen O."/>
            <person name="Talavera-Lopez C."/>
            <person name="Ochaya S."/>
            <person name="Butler C.E."/>
            <person name="Messenger L.A."/>
            <person name="Lewis M.D."/>
            <person name="Llewellyn M.S."/>
            <person name="Marinkelle C.J."/>
            <person name="Tyler K.M."/>
            <person name="Miles M.A."/>
            <person name="Andersson B."/>
        </authorList>
    </citation>
    <scope>NUCLEOTIDE SEQUENCE [LARGE SCALE GENOMIC DNA]</scope>
    <source>
        <strain evidence="2 3">B7</strain>
    </source>
</reference>
<sequence>KKRLTVAVYWRPHRSPHRAWTLVKHLQPRCLSVGRTLKVARWAKRMETFRGTTTPTIWSPHDISQDVLESVSNEPSTANTHTHTDVGTNSGPDSFSSTDMTPVDVATATSEPGTDPATVHRNDDALGDADAAPTPSSTASGETRNPSEYNATIPSDTDVLPEYEQPGDLSAMALLADSTVQGCVSRVLLLLLLGLWGTAALC</sequence>
<organism evidence="2 3">
    <name type="scientific">Trypanosoma cruzi marinkellei</name>
    <dbReference type="NCBI Taxonomy" id="85056"/>
    <lineage>
        <taxon>Eukaryota</taxon>
        <taxon>Discoba</taxon>
        <taxon>Euglenozoa</taxon>
        <taxon>Kinetoplastea</taxon>
        <taxon>Metakinetoplastina</taxon>
        <taxon>Trypanosomatida</taxon>
        <taxon>Trypanosomatidae</taxon>
        <taxon>Trypanosoma</taxon>
        <taxon>Schizotrypanum</taxon>
    </lineage>
</organism>
<accession>K2MPS4</accession>
<dbReference type="Proteomes" id="UP000007350">
    <property type="component" value="Unassembled WGS sequence"/>
</dbReference>
<feature type="non-terminal residue" evidence="2">
    <location>
        <position position="1"/>
    </location>
</feature>
<proteinExistence type="predicted"/>
<protein>
    <submittedName>
        <fullName evidence="2">Trans-sialidase, putative</fullName>
    </submittedName>
</protein>
<evidence type="ECO:0000256" key="1">
    <source>
        <dbReference type="SAM" id="MobiDB-lite"/>
    </source>
</evidence>
<comment type="caution">
    <text evidence="2">The sequence shown here is derived from an EMBL/GenBank/DDBJ whole genome shotgun (WGS) entry which is preliminary data.</text>
</comment>
<keyword evidence="3" id="KW-1185">Reference proteome</keyword>
<name>K2MPS4_TRYCR</name>
<gene>
    <name evidence="2" type="ORF">MOQ_008655</name>
</gene>
<dbReference type="Pfam" id="PF11052">
    <property type="entry name" value="Tr-sialidase_C"/>
    <property type="match status" value="1"/>
</dbReference>
<dbReference type="EMBL" id="AHKC01017650">
    <property type="protein sequence ID" value="EKF27614.1"/>
    <property type="molecule type" value="Genomic_DNA"/>
</dbReference>
<dbReference type="InterPro" id="IPR021287">
    <property type="entry name" value="Trans-sialidase_CS"/>
</dbReference>
<evidence type="ECO:0000313" key="2">
    <source>
        <dbReference type="EMBL" id="EKF27614.1"/>
    </source>
</evidence>